<dbReference type="PANTHER" id="PTHR35134">
    <property type="entry name" value="NUCLEOTIDASE YQFW-RELATED"/>
    <property type="match status" value="1"/>
</dbReference>
<dbReference type="SUPFAM" id="SSF56784">
    <property type="entry name" value="HAD-like"/>
    <property type="match status" value="1"/>
</dbReference>
<evidence type="ECO:0000313" key="3">
    <source>
        <dbReference type="EMBL" id="TDT72221.1"/>
    </source>
</evidence>
<gene>
    <name evidence="3" type="ORF">EV215_0008</name>
</gene>
<dbReference type="InterPro" id="IPR010708">
    <property type="entry name" value="5'(3')-deoxyribonucleotidase"/>
</dbReference>
<organism evidence="3 4">
    <name type="scientific">Hypnocyclicus thermotrophus</name>
    <dbReference type="NCBI Taxonomy" id="1627895"/>
    <lineage>
        <taxon>Bacteria</taxon>
        <taxon>Fusobacteriati</taxon>
        <taxon>Fusobacteriota</taxon>
        <taxon>Fusobacteriia</taxon>
        <taxon>Fusobacteriales</taxon>
        <taxon>Fusobacteriaceae</taxon>
        <taxon>Hypnocyclicus</taxon>
    </lineage>
</organism>
<keyword evidence="4" id="KW-1185">Reference proteome</keyword>
<dbReference type="GO" id="GO:0008253">
    <property type="term" value="F:5'-nucleotidase activity"/>
    <property type="evidence" value="ECO:0007669"/>
    <property type="project" value="InterPro"/>
</dbReference>
<dbReference type="InterPro" id="IPR023214">
    <property type="entry name" value="HAD_sf"/>
</dbReference>
<evidence type="ECO:0000256" key="1">
    <source>
        <dbReference type="ARBA" id="ARBA00009589"/>
    </source>
</evidence>
<dbReference type="Pfam" id="PF06941">
    <property type="entry name" value="NT5C"/>
    <property type="match status" value="1"/>
</dbReference>
<dbReference type="PANTHER" id="PTHR35134:SF2">
    <property type="entry name" value="NUCLEOTIDASE YQFW-RELATED"/>
    <property type="match status" value="1"/>
</dbReference>
<dbReference type="Proteomes" id="UP000294678">
    <property type="component" value="Unassembled WGS sequence"/>
</dbReference>
<dbReference type="EMBL" id="SOBG01000001">
    <property type="protein sequence ID" value="TDT72221.1"/>
    <property type="molecule type" value="Genomic_DNA"/>
</dbReference>
<accession>A0AA46I6B8</accession>
<reference evidence="3 4" key="1">
    <citation type="submission" date="2019-03" db="EMBL/GenBank/DDBJ databases">
        <title>Genomic Encyclopedia of Type Strains, Phase IV (KMG-IV): sequencing the most valuable type-strain genomes for metagenomic binning, comparative biology and taxonomic classification.</title>
        <authorList>
            <person name="Goeker M."/>
        </authorList>
    </citation>
    <scope>NUCLEOTIDE SEQUENCE [LARGE SCALE GENOMIC DNA]</scope>
    <source>
        <strain evidence="3 4">DSM 100055</strain>
    </source>
</reference>
<feature type="active site" description="Proton donor" evidence="2">
    <location>
        <position position="11"/>
    </location>
</feature>
<protein>
    <submittedName>
        <fullName evidence="3">5'(3')-deoxyribonucleotidase</fullName>
    </submittedName>
</protein>
<proteinExistence type="inferred from homology"/>
<dbReference type="InterPro" id="IPR036412">
    <property type="entry name" value="HAD-like_sf"/>
</dbReference>
<sequence length="234" mass="27405">MSIMKIFIDIDGVLWNTEKAIVELYNKKYGYNADWRDVKDWNFSPAIPAGTPDNVINDLFESDEVYSGNNTYEGAVEYIKKLNEEFEEVYFCTVGKNINNSKKLEMLKRLIPEVKVITISFPYKVLSDKSMINMQGAIFIDDHSSNLNSSNAKYKILFEPNDIKNWNKKWEGIRLKTWKDVYNFIKTVKSIEYIINEKFIKLLSLKEKKCEIDLISEEIKKDIVKYIKSSINCK</sequence>
<evidence type="ECO:0000256" key="2">
    <source>
        <dbReference type="PIRSR" id="PIRSR610708-1"/>
    </source>
</evidence>
<dbReference type="Gene3D" id="3.40.50.1000">
    <property type="entry name" value="HAD superfamily/HAD-like"/>
    <property type="match status" value="1"/>
</dbReference>
<feature type="active site" description="Nucleophile" evidence="2">
    <location>
        <position position="9"/>
    </location>
</feature>
<dbReference type="InterPro" id="IPR052419">
    <property type="entry name" value="5_3-deoxyribonucleotidase-like"/>
</dbReference>
<comment type="similarity">
    <text evidence="1">Belongs to the 5'(3')-deoxyribonucleotidase family.</text>
</comment>
<comment type="caution">
    <text evidence="3">The sequence shown here is derived from an EMBL/GenBank/DDBJ whole genome shotgun (WGS) entry which is preliminary data.</text>
</comment>
<dbReference type="GO" id="GO:0009264">
    <property type="term" value="P:deoxyribonucleotide catabolic process"/>
    <property type="evidence" value="ECO:0007669"/>
    <property type="project" value="InterPro"/>
</dbReference>
<name>A0AA46I6B8_9FUSO</name>
<dbReference type="AlphaFoldDB" id="A0AA46I6B8"/>
<evidence type="ECO:0000313" key="4">
    <source>
        <dbReference type="Proteomes" id="UP000294678"/>
    </source>
</evidence>